<evidence type="ECO:0000313" key="2">
    <source>
        <dbReference type="Proteomes" id="UP000828941"/>
    </source>
</evidence>
<dbReference type="Proteomes" id="UP000828941">
    <property type="component" value="Chromosome 7"/>
</dbReference>
<reference evidence="1 2" key="1">
    <citation type="journal article" date="2022" name="DNA Res.">
        <title>Chromosomal-level genome assembly of the orchid tree Bauhinia variegata (Leguminosae; Cercidoideae) supports the allotetraploid origin hypothesis of Bauhinia.</title>
        <authorList>
            <person name="Zhong Y."/>
            <person name="Chen Y."/>
            <person name="Zheng D."/>
            <person name="Pang J."/>
            <person name="Liu Y."/>
            <person name="Luo S."/>
            <person name="Meng S."/>
            <person name="Qian L."/>
            <person name="Wei D."/>
            <person name="Dai S."/>
            <person name="Zhou R."/>
        </authorList>
    </citation>
    <scope>NUCLEOTIDE SEQUENCE [LARGE SCALE GENOMIC DNA]</scope>
    <source>
        <strain evidence="1">BV-YZ2020</strain>
    </source>
</reference>
<evidence type="ECO:0000313" key="1">
    <source>
        <dbReference type="EMBL" id="KAI4334322.1"/>
    </source>
</evidence>
<proteinExistence type="predicted"/>
<gene>
    <name evidence="1" type="ORF">L6164_019031</name>
</gene>
<name>A0ACB9NEG2_BAUVA</name>
<keyword evidence="2" id="KW-1185">Reference proteome</keyword>
<organism evidence="1 2">
    <name type="scientific">Bauhinia variegata</name>
    <name type="common">Purple orchid tree</name>
    <name type="synonym">Phanera variegata</name>
    <dbReference type="NCBI Taxonomy" id="167791"/>
    <lineage>
        <taxon>Eukaryota</taxon>
        <taxon>Viridiplantae</taxon>
        <taxon>Streptophyta</taxon>
        <taxon>Embryophyta</taxon>
        <taxon>Tracheophyta</taxon>
        <taxon>Spermatophyta</taxon>
        <taxon>Magnoliopsida</taxon>
        <taxon>eudicotyledons</taxon>
        <taxon>Gunneridae</taxon>
        <taxon>Pentapetalae</taxon>
        <taxon>rosids</taxon>
        <taxon>fabids</taxon>
        <taxon>Fabales</taxon>
        <taxon>Fabaceae</taxon>
        <taxon>Cercidoideae</taxon>
        <taxon>Cercideae</taxon>
        <taxon>Bauhiniinae</taxon>
        <taxon>Bauhinia</taxon>
    </lineage>
</organism>
<dbReference type="EMBL" id="CM039432">
    <property type="protein sequence ID" value="KAI4334322.1"/>
    <property type="molecule type" value="Genomic_DNA"/>
</dbReference>
<accession>A0ACB9NEG2</accession>
<protein>
    <submittedName>
        <fullName evidence="1">Uncharacterized protein</fullName>
    </submittedName>
</protein>
<comment type="caution">
    <text evidence="1">The sequence shown here is derived from an EMBL/GenBank/DDBJ whole genome shotgun (WGS) entry which is preliminary data.</text>
</comment>
<sequence>MGTSYCGFREHHIRALPNDLSGFAIDLEICFRKNNLWEIEGRIDEDGNLQCSYHGWSFNGCESCPKIPQASPQGPEARAVGSPRACATRFPTKVSHGLLFVWPEENGWEKANAAKPPTVVCSMGMTLSWRMSLIPLTDFAHHTVTGRRDRAKPLPFKLESRGPWGFAGANDGNPRIMPNLLLHAII</sequence>